<dbReference type="Pfam" id="PF07687">
    <property type="entry name" value="M20_dimer"/>
    <property type="match status" value="1"/>
</dbReference>
<dbReference type="Pfam" id="PF01546">
    <property type="entry name" value="Peptidase_M20"/>
    <property type="match status" value="1"/>
</dbReference>
<dbReference type="Proteomes" id="UP001500326">
    <property type="component" value="Unassembled WGS sequence"/>
</dbReference>
<dbReference type="SUPFAM" id="SSF53187">
    <property type="entry name" value="Zn-dependent exopeptidases"/>
    <property type="match status" value="1"/>
</dbReference>
<evidence type="ECO:0000313" key="4">
    <source>
        <dbReference type="Proteomes" id="UP001500326"/>
    </source>
</evidence>
<dbReference type="NCBIfam" id="TIGR01891">
    <property type="entry name" value="amidohydrolases"/>
    <property type="match status" value="1"/>
</dbReference>
<dbReference type="EMBL" id="BAAAOH010000001">
    <property type="protein sequence ID" value="GAA1977699.1"/>
    <property type="molecule type" value="Genomic_DNA"/>
</dbReference>
<dbReference type="InterPro" id="IPR017439">
    <property type="entry name" value="Amidohydrolase"/>
</dbReference>
<dbReference type="InterPro" id="IPR002933">
    <property type="entry name" value="Peptidase_M20"/>
</dbReference>
<dbReference type="InterPro" id="IPR011650">
    <property type="entry name" value="Peptidase_M20_dimer"/>
</dbReference>
<evidence type="ECO:0000256" key="1">
    <source>
        <dbReference type="SAM" id="MobiDB-lite"/>
    </source>
</evidence>
<comment type="caution">
    <text evidence="3">The sequence shown here is derived from an EMBL/GenBank/DDBJ whole genome shotgun (WGS) entry which is preliminary data.</text>
</comment>
<keyword evidence="4" id="KW-1185">Reference proteome</keyword>
<reference evidence="4" key="1">
    <citation type="journal article" date="2019" name="Int. J. Syst. Evol. Microbiol.">
        <title>The Global Catalogue of Microorganisms (GCM) 10K type strain sequencing project: providing services to taxonomists for standard genome sequencing and annotation.</title>
        <authorList>
            <consortium name="The Broad Institute Genomics Platform"/>
            <consortium name="The Broad Institute Genome Sequencing Center for Infectious Disease"/>
            <person name="Wu L."/>
            <person name="Ma J."/>
        </authorList>
    </citation>
    <scope>NUCLEOTIDE SEQUENCE [LARGE SCALE GENOMIC DNA]</scope>
    <source>
        <strain evidence="4">JCM 14902</strain>
    </source>
</reference>
<feature type="region of interest" description="Disordered" evidence="1">
    <location>
        <begin position="56"/>
        <end position="86"/>
    </location>
</feature>
<dbReference type="PIRSF" id="PIRSF005962">
    <property type="entry name" value="Pept_M20D_amidohydro"/>
    <property type="match status" value="1"/>
</dbReference>
<dbReference type="SUPFAM" id="SSF55031">
    <property type="entry name" value="Bacterial exopeptidase dimerisation domain"/>
    <property type="match status" value="1"/>
</dbReference>
<proteinExistence type="predicted"/>
<accession>A0ABP5DCM2</accession>
<dbReference type="InterPro" id="IPR036264">
    <property type="entry name" value="Bact_exopeptidase_dim_dom"/>
</dbReference>
<protein>
    <submittedName>
        <fullName evidence="3">M20 family metallopeptidase</fullName>
    </submittedName>
</protein>
<organism evidence="3 4">
    <name type="scientific">Microbacterium pumilum</name>
    <dbReference type="NCBI Taxonomy" id="344165"/>
    <lineage>
        <taxon>Bacteria</taxon>
        <taxon>Bacillati</taxon>
        <taxon>Actinomycetota</taxon>
        <taxon>Actinomycetes</taxon>
        <taxon>Micrococcales</taxon>
        <taxon>Microbacteriaceae</taxon>
        <taxon>Microbacterium</taxon>
    </lineage>
</organism>
<dbReference type="Gene3D" id="3.30.70.360">
    <property type="match status" value="1"/>
</dbReference>
<dbReference type="Gene3D" id="3.40.630.10">
    <property type="entry name" value="Zn peptidases"/>
    <property type="match status" value="1"/>
</dbReference>
<gene>
    <name evidence="3" type="ORF">GCM10009777_08510</name>
</gene>
<name>A0ABP5DCM2_9MICO</name>
<dbReference type="PANTHER" id="PTHR11014:SF63">
    <property type="entry name" value="METALLOPEPTIDASE, PUTATIVE (AFU_ORTHOLOGUE AFUA_6G09600)-RELATED"/>
    <property type="match status" value="1"/>
</dbReference>
<feature type="domain" description="Peptidase M20 dimerisation" evidence="2">
    <location>
        <begin position="213"/>
        <end position="309"/>
    </location>
</feature>
<feature type="compositionally biased region" description="Low complexity" evidence="1">
    <location>
        <begin position="57"/>
        <end position="86"/>
    </location>
</feature>
<dbReference type="PANTHER" id="PTHR11014">
    <property type="entry name" value="PEPTIDASE M20 FAMILY MEMBER"/>
    <property type="match status" value="1"/>
</dbReference>
<dbReference type="RefSeq" id="WP_344058840.1">
    <property type="nucleotide sequence ID" value="NZ_BAAAOH010000001.1"/>
</dbReference>
<evidence type="ECO:0000259" key="2">
    <source>
        <dbReference type="Pfam" id="PF07687"/>
    </source>
</evidence>
<sequence length="434" mass="45833">MTIDLEALYIDLHRHPELSFQETRTAGIITRHLTDLGIEFEEGIGKTGVAAVIRNPSTSSGQATTSSGQATTSSGTEGTTSSGAEGPVVWLRADMDALPVEERTGLEYASTARGTDPSGTDVPVMHACGHDMHVTALLGALERLVAVGDEWSGTLVAIFQPAEEYGAGSQAMIADGVLDRFPRPDVVLGQHVTPLPSGVIGVRPGTQMAASDGLTVTLHGRGGHGSRPHSTIDPVVMAAATVMRLQTIVSREVDPRDVAVVTVGSIHAGLKNNIIPAEAKLELSLRYPDEEARERVMAKVERVVRAEAAASGAEEQPVIVVDHTLPPTINDVDATARVTAAFDREFGAGTVIDPGMFTGSEDVSWFAREAGVPLVFWFWGGVDPQQYADAAAAGTIERDVPTNHSPFFAPVLQPTLTRGVDALVVAAREFLGSR</sequence>
<evidence type="ECO:0000313" key="3">
    <source>
        <dbReference type="EMBL" id="GAA1977699.1"/>
    </source>
</evidence>